<accession>A0A2H6BNV9</accession>
<dbReference type="Pfam" id="PF03596">
    <property type="entry name" value="Cad"/>
    <property type="match status" value="1"/>
</dbReference>
<proteinExistence type="predicted"/>
<dbReference type="Proteomes" id="UP000236321">
    <property type="component" value="Unassembled WGS sequence"/>
</dbReference>
<reference evidence="2" key="1">
    <citation type="submission" date="2017-12" db="EMBL/GenBank/DDBJ databases">
        <title>Improved Draft Genome Sequence of Microcystis aeruginosa NIES-298, a Microcystin-Producing Cyanobacterium from Lake Kasumigaura, Japan.</title>
        <authorList>
            <person name="Yamaguchi H."/>
            <person name="Suzuki S."/>
            <person name="Kawachi M."/>
        </authorList>
    </citation>
    <scope>NUCLEOTIDE SEQUENCE [LARGE SCALE GENOMIC DNA]</scope>
    <source>
        <strain evidence="2">NIES-298</strain>
    </source>
</reference>
<dbReference type="InterPro" id="IPR004676">
    <property type="entry name" value="Cd-R_transporter"/>
</dbReference>
<evidence type="ECO:0000313" key="1">
    <source>
        <dbReference type="EMBL" id="GBD51869.1"/>
    </source>
</evidence>
<dbReference type="AlphaFoldDB" id="A0A2H6BNV9"/>
<sequence>MDWLIEIVKIAVATGIATTFDDNIYLTGFFSEVNRTFRPVHVVVGELVGFTALVSVSLLGFLLGLIIPPIYIGLLGILPILIGVRNLLTLNRDNERETADRKVNLRRNARFHGFASRRLSLGQVFSDRQTYKVSAVTISNGGNNLGIYIPLFANSTVAQLAVIIPICYLIVCTWLFLSYNLTRQPGIAVVLSRYASKLFPFVLMWLGLRIILDNGSYRLLIPIG</sequence>
<comment type="caution">
    <text evidence="1">The sequence shown here is derived from an EMBL/GenBank/DDBJ whole genome shotgun (WGS) entry which is preliminary data.</text>
</comment>
<organism evidence="1 2">
    <name type="scientific">Microcystis aeruginosa NIES-298</name>
    <dbReference type="NCBI Taxonomy" id="449468"/>
    <lineage>
        <taxon>Bacteria</taxon>
        <taxon>Bacillati</taxon>
        <taxon>Cyanobacteriota</taxon>
        <taxon>Cyanophyceae</taxon>
        <taxon>Oscillatoriophycideae</taxon>
        <taxon>Chroococcales</taxon>
        <taxon>Microcystaceae</taxon>
        <taxon>Microcystis</taxon>
    </lineage>
</organism>
<protein>
    <submittedName>
        <fullName evidence="1">Uncharacterized protein</fullName>
    </submittedName>
</protein>
<evidence type="ECO:0000313" key="2">
    <source>
        <dbReference type="Proteomes" id="UP000236321"/>
    </source>
</evidence>
<gene>
    <name evidence="1" type="ORF">BGM30_09620</name>
</gene>
<dbReference type="EMBL" id="BEYQ01000003">
    <property type="protein sequence ID" value="GBD51869.1"/>
    <property type="molecule type" value="Genomic_DNA"/>
</dbReference>
<name>A0A2H6BNV9_MICAE</name>
<dbReference type="RefSeq" id="WP_002763668.1">
    <property type="nucleotide sequence ID" value="NZ_BEIU01000012.1"/>
</dbReference>